<name>A0AAD2G9C4_9STRA</name>
<sequence>MGKSKNNKKVAIAAKPVNSTALTQGRISFLQKSRAETAEIRSKKESDDLHSDTEMEEVENPLKYDRIVQNIDSSQWNLQTLAYLCTIHRACGQRNNKKEVVFGIELFLAWENEPDFHWPWCEGYSENFVDPPATESWEEAAEKLLQICDGDWNLVEQRIGAALDQDIKDKFIGNDRELVVYVQGLILGLAVQDPLVIYPLDEPLEDTTFFNRYWNFTLEVEPRLLLELRPLAKVWAIAVELLGHQWTDPDTTTVVTELAERRSAAKGRKRERNLDPSTERKSAPIDPCSPARGFFLDATPKPVRDSVAPNKDDSVMMDTTGPSVISPTNKPVHGEFAYWSDNDGSESVESALDFSAPSNWDQPPTEVVVGKSPAPAQRANDPSATVLNDSLSKTEPPNPPRPSAPLSVKKQLTYVAASQKKAAIRTKYLSEEMKAREVTQMNLTGLPRSNAQFLCATINYEWDGDTSEGGSIEKCFTEEMVSVLSMAMDNAEGDLVILPVSELRVRDKKLWLTSKEKVEELTYKKLKPYIDWSWNNGA</sequence>
<feature type="region of interest" description="Disordered" evidence="1">
    <location>
        <begin position="260"/>
        <end position="315"/>
    </location>
</feature>
<accession>A0AAD2G9C4</accession>
<comment type="caution">
    <text evidence="2">The sequence shown here is derived from an EMBL/GenBank/DDBJ whole genome shotgun (WGS) entry which is preliminary data.</text>
</comment>
<dbReference type="AlphaFoldDB" id="A0AAD2G9C4"/>
<feature type="compositionally biased region" description="Polar residues" evidence="1">
    <location>
        <begin position="380"/>
        <end position="395"/>
    </location>
</feature>
<dbReference type="Proteomes" id="UP001295423">
    <property type="component" value="Unassembled WGS sequence"/>
</dbReference>
<proteinExistence type="predicted"/>
<dbReference type="EMBL" id="CAKOGP040002267">
    <property type="protein sequence ID" value="CAJ1966214.1"/>
    <property type="molecule type" value="Genomic_DNA"/>
</dbReference>
<protein>
    <submittedName>
        <fullName evidence="2">Uncharacterized protein</fullName>
    </submittedName>
</protein>
<evidence type="ECO:0000256" key="1">
    <source>
        <dbReference type="SAM" id="MobiDB-lite"/>
    </source>
</evidence>
<organism evidence="2 3">
    <name type="scientific">Cylindrotheca closterium</name>
    <dbReference type="NCBI Taxonomy" id="2856"/>
    <lineage>
        <taxon>Eukaryota</taxon>
        <taxon>Sar</taxon>
        <taxon>Stramenopiles</taxon>
        <taxon>Ochrophyta</taxon>
        <taxon>Bacillariophyta</taxon>
        <taxon>Bacillariophyceae</taxon>
        <taxon>Bacillariophycidae</taxon>
        <taxon>Bacillariales</taxon>
        <taxon>Bacillariaceae</taxon>
        <taxon>Cylindrotheca</taxon>
    </lineage>
</organism>
<evidence type="ECO:0000313" key="3">
    <source>
        <dbReference type="Proteomes" id="UP001295423"/>
    </source>
</evidence>
<gene>
    <name evidence="2" type="ORF">CYCCA115_LOCUS21797</name>
</gene>
<reference evidence="2" key="1">
    <citation type="submission" date="2023-08" db="EMBL/GenBank/DDBJ databases">
        <authorList>
            <person name="Audoor S."/>
            <person name="Bilcke G."/>
        </authorList>
    </citation>
    <scope>NUCLEOTIDE SEQUENCE</scope>
</reference>
<feature type="region of interest" description="Disordered" evidence="1">
    <location>
        <begin position="356"/>
        <end position="406"/>
    </location>
</feature>
<feature type="compositionally biased region" description="Basic and acidic residues" evidence="1">
    <location>
        <begin position="34"/>
        <end position="53"/>
    </location>
</feature>
<keyword evidence="3" id="KW-1185">Reference proteome</keyword>
<evidence type="ECO:0000313" key="2">
    <source>
        <dbReference type="EMBL" id="CAJ1966214.1"/>
    </source>
</evidence>
<feature type="compositionally biased region" description="Basic and acidic residues" evidence="1">
    <location>
        <begin position="272"/>
        <end position="283"/>
    </location>
</feature>
<feature type="region of interest" description="Disordered" evidence="1">
    <location>
        <begin position="34"/>
        <end position="56"/>
    </location>
</feature>